<evidence type="ECO:0000259" key="2">
    <source>
        <dbReference type="PROSITE" id="PS51146"/>
    </source>
</evidence>
<sequence>MTSTPRVTSGTDGLDDVLDGGFIGGQTAIVSGGPGTGKTVLALQFLAVADRGLYIGFEEREEDIRENAARLGIDLSNVDVLDLSADGSRFFAGDDEYTIFPHEEVEGEALLDSIAEKIDDVGPDRLAIDPLSELRSLVPDDYRFRRNISSLVNELKARDITTVCTTQAAEAGSDWDLQFLGDATLEINRTTNHRSLEVTKFRGSDFANGKHTYRIRGDTGGRVYPKLVPGEHRQETDRTQLSSDVPELDSLLGAASSAAP</sequence>
<dbReference type="RefSeq" id="WP_123123791.1">
    <property type="nucleotide sequence ID" value="NZ_RJJC01000001.1"/>
</dbReference>
<dbReference type="Proteomes" id="UP000270581">
    <property type="component" value="Unassembled WGS sequence"/>
</dbReference>
<dbReference type="InterPro" id="IPR014774">
    <property type="entry name" value="KaiC-like_dom"/>
</dbReference>
<feature type="region of interest" description="Disordered" evidence="1">
    <location>
        <begin position="231"/>
        <end position="260"/>
    </location>
</feature>
<dbReference type="PRINTS" id="PR01874">
    <property type="entry name" value="DNAREPAIRADA"/>
</dbReference>
<proteinExistence type="predicted"/>
<dbReference type="AlphaFoldDB" id="A0AAJ4R7K4"/>
<dbReference type="InterPro" id="IPR010624">
    <property type="entry name" value="KaiC_dom"/>
</dbReference>
<evidence type="ECO:0000256" key="1">
    <source>
        <dbReference type="SAM" id="MobiDB-lite"/>
    </source>
</evidence>
<feature type="domain" description="KaiC" evidence="2">
    <location>
        <begin position="5"/>
        <end position="237"/>
    </location>
</feature>
<evidence type="ECO:0000313" key="3">
    <source>
        <dbReference type="EMBL" id="RNJ25737.1"/>
    </source>
</evidence>
<name>A0AAJ4R7K4_9EURY</name>
<protein>
    <recommendedName>
        <fullName evidence="2">KaiC domain-containing protein</fullName>
    </recommendedName>
</protein>
<evidence type="ECO:0000313" key="4">
    <source>
        <dbReference type="Proteomes" id="UP000270581"/>
    </source>
</evidence>
<dbReference type="Gene3D" id="3.40.50.300">
    <property type="entry name" value="P-loop containing nucleotide triphosphate hydrolases"/>
    <property type="match status" value="1"/>
</dbReference>
<dbReference type="InterPro" id="IPR027417">
    <property type="entry name" value="P-loop_NTPase"/>
</dbReference>
<dbReference type="EMBL" id="RJJC01000001">
    <property type="protein sequence ID" value="RNJ25737.1"/>
    <property type="molecule type" value="Genomic_DNA"/>
</dbReference>
<organism evidence="3 4">
    <name type="scientific">Halosegnis longus</name>
    <dbReference type="NCBI Taxonomy" id="2216012"/>
    <lineage>
        <taxon>Archaea</taxon>
        <taxon>Methanobacteriati</taxon>
        <taxon>Methanobacteriota</taxon>
        <taxon>Stenosarchaea group</taxon>
        <taxon>Halobacteria</taxon>
        <taxon>Halobacteriales</taxon>
        <taxon>Natronomonadaceae</taxon>
        <taxon>Halosegnis</taxon>
    </lineage>
</organism>
<dbReference type="SUPFAM" id="SSF52540">
    <property type="entry name" value="P-loop containing nucleoside triphosphate hydrolases"/>
    <property type="match status" value="1"/>
</dbReference>
<dbReference type="InterPro" id="IPR051347">
    <property type="entry name" value="Circadian_clock_KaiC-rel"/>
</dbReference>
<accession>A0AAJ4R7K4</accession>
<reference evidence="3 4" key="1">
    <citation type="submission" date="2018-11" db="EMBL/GenBank/DDBJ databases">
        <title>Genome sequences of Natronomonas sp. CBA1133.</title>
        <authorList>
            <person name="Roh S.W."/>
            <person name="Cha I.-T."/>
        </authorList>
    </citation>
    <scope>NUCLEOTIDE SEQUENCE [LARGE SCALE GENOMIC DNA]</scope>
    <source>
        <strain evidence="3 4">CBA1133</strain>
    </source>
</reference>
<feature type="compositionally biased region" description="Low complexity" evidence="1">
    <location>
        <begin position="248"/>
        <end position="260"/>
    </location>
</feature>
<dbReference type="PROSITE" id="PS51146">
    <property type="entry name" value="KAIC"/>
    <property type="match status" value="1"/>
</dbReference>
<dbReference type="PANTHER" id="PTHR42926:SF1">
    <property type="entry name" value="CIRCADIAN CLOCK OSCILLATOR PROTEIN KAIC 1"/>
    <property type="match status" value="1"/>
</dbReference>
<dbReference type="PANTHER" id="PTHR42926">
    <property type="match status" value="1"/>
</dbReference>
<comment type="caution">
    <text evidence="3">The sequence shown here is derived from an EMBL/GenBank/DDBJ whole genome shotgun (WGS) entry which is preliminary data.</text>
</comment>
<dbReference type="Pfam" id="PF06745">
    <property type="entry name" value="ATPase"/>
    <property type="match status" value="1"/>
</dbReference>
<keyword evidence="4" id="KW-1185">Reference proteome</keyword>
<dbReference type="GO" id="GO:0005524">
    <property type="term" value="F:ATP binding"/>
    <property type="evidence" value="ECO:0007669"/>
    <property type="project" value="InterPro"/>
</dbReference>
<gene>
    <name evidence="3" type="ORF">Nmn1133_02890</name>
</gene>